<protein>
    <submittedName>
        <fullName evidence="4">Putative extracellular solute-binding protein</fullName>
    </submittedName>
</protein>
<dbReference type="PANTHER" id="PTHR35936">
    <property type="entry name" value="MEMBRANE-BOUND LYTIC MUREIN TRANSGLYCOSYLASE F"/>
    <property type="match status" value="1"/>
</dbReference>
<accession>W9W0M9</accession>
<dbReference type="PANTHER" id="PTHR35936:SF17">
    <property type="entry name" value="ARGININE-BINDING EXTRACELLULAR PROTEIN ARTP"/>
    <property type="match status" value="1"/>
</dbReference>
<gene>
    <name evidence="4" type="ORF">D779_0475</name>
</gene>
<dbReference type="OrthoDB" id="9768183at2"/>
<dbReference type="AlphaFoldDB" id="W9W0M9"/>
<sequence length="285" mass="30968">MPFARTTLLLIAAAVLLGMLLWPRSGDDSFDRILDADSIRIGYAIEPPYAFVDGDGEVMGESPEVARRILSRLGIERISWYQMQFDELIPALQTGRIDVIAAGLFVTPARAERVLFSRKTFRAAPALLVPDTNPHGLASLLDLQRHPELKIAVLEGAVEESLLVDLHVSPSRLIRVPDARTGYAAVGSGLADAMLLSAPSLRWCIRHGTCPHAALIQMSERSSEARCYGRGAFAFRRSDSGLAEAWNEAARTYLGSTEHLDLLSGLGFGPAESPATIDTEPDCDD</sequence>
<evidence type="ECO:0000256" key="2">
    <source>
        <dbReference type="ARBA" id="ARBA00022729"/>
    </source>
</evidence>
<proteinExistence type="inferred from homology"/>
<keyword evidence="5" id="KW-1185">Reference proteome</keyword>
<dbReference type="Pfam" id="PF00497">
    <property type="entry name" value="SBP_bac_3"/>
    <property type="match status" value="1"/>
</dbReference>
<dbReference type="Gene3D" id="3.40.190.10">
    <property type="entry name" value="Periplasmic binding protein-like II"/>
    <property type="match status" value="2"/>
</dbReference>
<comment type="similarity">
    <text evidence="1">Belongs to the bacterial solute-binding protein 3 family.</text>
</comment>
<dbReference type="SMART" id="SM00062">
    <property type="entry name" value="PBPb"/>
    <property type="match status" value="1"/>
</dbReference>
<dbReference type="SUPFAM" id="SSF53850">
    <property type="entry name" value="Periplasmic binding protein-like II"/>
    <property type="match status" value="1"/>
</dbReference>
<dbReference type="Proteomes" id="UP000019460">
    <property type="component" value="Unassembled WGS sequence"/>
</dbReference>
<evidence type="ECO:0000259" key="3">
    <source>
        <dbReference type="SMART" id="SM00062"/>
    </source>
</evidence>
<evidence type="ECO:0000313" key="5">
    <source>
        <dbReference type="Proteomes" id="UP000019460"/>
    </source>
</evidence>
<comment type="caution">
    <text evidence="4">The sequence shown here is derived from an EMBL/GenBank/DDBJ whole genome shotgun (WGS) entry which is preliminary data.</text>
</comment>
<dbReference type="EMBL" id="AONC01000014">
    <property type="protein sequence ID" value="EXJ16170.1"/>
    <property type="molecule type" value="Genomic_DNA"/>
</dbReference>
<name>W9W0M9_9GAMM</name>
<feature type="domain" description="Solute-binding protein family 3/N-terminal" evidence="3">
    <location>
        <begin position="38"/>
        <end position="263"/>
    </location>
</feature>
<dbReference type="InterPro" id="IPR001638">
    <property type="entry name" value="Solute-binding_3/MltF_N"/>
</dbReference>
<dbReference type="RefSeq" id="WP_043750460.1">
    <property type="nucleotide sequence ID" value="NZ_AONC01000014.1"/>
</dbReference>
<dbReference type="eggNOG" id="COG0834">
    <property type="taxonomic scope" value="Bacteria"/>
</dbReference>
<reference evidence="4 5" key="1">
    <citation type="submission" date="2012-11" db="EMBL/GenBank/DDBJ databases">
        <title>Genome assembly of Thiorhodococcus sp. AK35.</title>
        <authorList>
            <person name="Nupur N."/>
            <person name="Khatri I."/>
            <person name="Subramanian S."/>
            <person name="Pinnaka A."/>
        </authorList>
    </citation>
    <scope>NUCLEOTIDE SEQUENCE [LARGE SCALE GENOMIC DNA]</scope>
    <source>
        <strain evidence="4 5">AK35</strain>
    </source>
</reference>
<keyword evidence="2" id="KW-0732">Signal</keyword>
<organism evidence="4 5">
    <name type="scientific">Imhoffiella purpurea</name>
    <dbReference type="NCBI Taxonomy" id="1249627"/>
    <lineage>
        <taxon>Bacteria</taxon>
        <taxon>Pseudomonadati</taxon>
        <taxon>Pseudomonadota</taxon>
        <taxon>Gammaproteobacteria</taxon>
        <taxon>Chromatiales</taxon>
        <taxon>Chromatiaceae</taxon>
        <taxon>Imhoffiella</taxon>
    </lineage>
</organism>
<evidence type="ECO:0000256" key="1">
    <source>
        <dbReference type="ARBA" id="ARBA00010333"/>
    </source>
</evidence>
<evidence type="ECO:0000313" key="4">
    <source>
        <dbReference type="EMBL" id="EXJ16170.1"/>
    </source>
</evidence>
<dbReference type="PATRIC" id="fig|1249627.3.peg.1051"/>
<dbReference type="STRING" id="1249627.D779_0475"/>